<proteinExistence type="inferred from homology"/>
<dbReference type="RefSeq" id="WP_091557376.1">
    <property type="nucleotide sequence ID" value="NZ_FNPH01000005.1"/>
</dbReference>
<feature type="compositionally biased region" description="Pro residues" evidence="4">
    <location>
        <begin position="152"/>
        <end position="162"/>
    </location>
</feature>
<comment type="subcellular location">
    <subcellularLocation>
        <location evidence="1">Membrane</location>
    </subcellularLocation>
</comment>
<keyword evidence="5" id="KW-1133">Transmembrane helix</keyword>
<dbReference type="EMBL" id="FNPH01000005">
    <property type="protein sequence ID" value="SDZ07619.1"/>
    <property type="molecule type" value="Genomic_DNA"/>
</dbReference>
<evidence type="ECO:0000256" key="4">
    <source>
        <dbReference type="SAM" id="MobiDB-lite"/>
    </source>
</evidence>
<sequence length="740" mass="79354">MTPRSTEPRRDGSTSRRGSSRATGEDAGRSTGLGGIADARAYTPRGRTVREAAELRRNPRPARDTDPFRPALHVLDGGEPAPSRSGRRDPRQRAAQPARPPADEPRVSGRPGRSRDNAASVLPPRRRPDDARPTAASRGRGPAPAGRKPPRPPRGPRTPRPPRLADPRRRLRLATLLTLALFAVIGIRLIALQLVTTPAYADGGLQDRLSPPVVLPAARGSIYDRNEAVLAHSVEARYVYADPESVKDPGRAATLLSPLLGIPRSDLIKRLVKQKRPDGRWSQFEFLARGVDIDVAHKILELELPGIGIDRDERREAPGHDLAANLIGFVGQDMNGLEGLEARYDDVLRGINGEKVFEIGQGDLATEIPGGYSRVTEPKPGSSLVLTIDRDLQYEVQRILSQAMKQRKAKTAAAIVLDPRSGEVLAQASYPTYDAADPLKFDPVDREDAATSYVVDPGSVHKALIFAAALEEGLIKPDSTVTIGPAIRKGDTVFADTHHVDPGTRMTLPGLMAYSSNVGTIKIGALLGPQRIYDYQRRFGLGERTGVGVLGEASGRLLPPKEWSGSAYGSVPIGHSVDVTPLQMAAAFGAIANDGVWVQPHLIKEIVDHNGRSSSTPAPKTRQVISASSAAATRTIMEAVTTVPNATGLSAAIEGYRIAGKTGTGKRIVNGRYTSEEVASFIGMAPADNPRYVIAVFAHTPNGTGGAVAAPAFREMMAYTLRHYRVPPSGSKAPAFVVHR</sequence>
<evidence type="ECO:0000313" key="9">
    <source>
        <dbReference type="Proteomes" id="UP000242415"/>
    </source>
</evidence>
<dbReference type="GO" id="GO:0008658">
    <property type="term" value="F:penicillin binding"/>
    <property type="evidence" value="ECO:0007669"/>
    <property type="project" value="InterPro"/>
</dbReference>
<organism evidence="8 9">
    <name type="scientific">Micromonospora pattaloongensis</name>
    <dbReference type="NCBI Taxonomy" id="405436"/>
    <lineage>
        <taxon>Bacteria</taxon>
        <taxon>Bacillati</taxon>
        <taxon>Actinomycetota</taxon>
        <taxon>Actinomycetes</taxon>
        <taxon>Micromonosporales</taxon>
        <taxon>Micromonosporaceae</taxon>
        <taxon>Micromonospora</taxon>
    </lineage>
</organism>
<evidence type="ECO:0000313" key="8">
    <source>
        <dbReference type="EMBL" id="SDZ07619.1"/>
    </source>
</evidence>
<feature type="region of interest" description="Disordered" evidence="4">
    <location>
        <begin position="1"/>
        <end position="167"/>
    </location>
</feature>
<dbReference type="Gene3D" id="3.40.710.10">
    <property type="entry name" value="DD-peptidase/beta-lactamase superfamily"/>
    <property type="match status" value="1"/>
</dbReference>
<dbReference type="InterPro" id="IPR036138">
    <property type="entry name" value="PBP_dimer_sf"/>
</dbReference>
<evidence type="ECO:0000259" key="7">
    <source>
        <dbReference type="Pfam" id="PF03717"/>
    </source>
</evidence>
<dbReference type="Proteomes" id="UP000242415">
    <property type="component" value="Unassembled WGS sequence"/>
</dbReference>
<dbReference type="Gene3D" id="3.90.1310.10">
    <property type="entry name" value="Penicillin-binding protein 2a (Domain 2)"/>
    <property type="match status" value="1"/>
</dbReference>
<evidence type="ECO:0000256" key="3">
    <source>
        <dbReference type="ARBA" id="ARBA00023136"/>
    </source>
</evidence>
<evidence type="ECO:0000256" key="1">
    <source>
        <dbReference type="ARBA" id="ARBA00004370"/>
    </source>
</evidence>
<dbReference type="InterPro" id="IPR001460">
    <property type="entry name" value="PCN-bd_Tpept"/>
</dbReference>
<accession>A0A1H3Q4F7</accession>
<protein>
    <submittedName>
        <fullName evidence="8">Peptidoglycan synthetase FtsI</fullName>
    </submittedName>
</protein>
<dbReference type="AlphaFoldDB" id="A0A1H3Q4F7"/>
<dbReference type="SUPFAM" id="SSF56519">
    <property type="entry name" value="Penicillin binding protein dimerisation domain"/>
    <property type="match status" value="1"/>
</dbReference>
<dbReference type="Gene3D" id="3.30.450.330">
    <property type="match status" value="1"/>
</dbReference>
<keyword evidence="5" id="KW-0812">Transmembrane</keyword>
<evidence type="ECO:0000259" key="6">
    <source>
        <dbReference type="Pfam" id="PF00905"/>
    </source>
</evidence>
<dbReference type="OrthoDB" id="9789078at2"/>
<reference evidence="9" key="1">
    <citation type="submission" date="2016-10" db="EMBL/GenBank/DDBJ databases">
        <authorList>
            <person name="Varghese N."/>
            <person name="Submissions S."/>
        </authorList>
    </citation>
    <scope>NUCLEOTIDE SEQUENCE [LARGE SCALE GENOMIC DNA]</scope>
    <source>
        <strain evidence="9">DSM 45245</strain>
    </source>
</reference>
<dbReference type="PANTHER" id="PTHR30627:SF1">
    <property type="entry name" value="PEPTIDOGLYCAN D,D-TRANSPEPTIDASE FTSI"/>
    <property type="match status" value="1"/>
</dbReference>
<keyword evidence="3 5" id="KW-0472">Membrane</keyword>
<dbReference type="GO" id="GO:0071555">
    <property type="term" value="P:cell wall organization"/>
    <property type="evidence" value="ECO:0007669"/>
    <property type="project" value="TreeGrafter"/>
</dbReference>
<feature type="domain" description="Penicillin-binding protein transpeptidase" evidence="6">
    <location>
        <begin position="413"/>
        <end position="717"/>
    </location>
</feature>
<dbReference type="InterPro" id="IPR005311">
    <property type="entry name" value="PBP_dimer"/>
</dbReference>
<dbReference type="InterPro" id="IPR050515">
    <property type="entry name" value="Beta-lactam/transpept"/>
</dbReference>
<feature type="domain" description="Penicillin-binding protein dimerisation" evidence="7">
    <location>
        <begin position="215"/>
        <end position="360"/>
    </location>
</feature>
<dbReference type="Pfam" id="PF00905">
    <property type="entry name" value="Transpeptidase"/>
    <property type="match status" value="1"/>
</dbReference>
<dbReference type="GO" id="GO:0005886">
    <property type="term" value="C:plasma membrane"/>
    <property type="evidence" value="ECO:0007669"/>
    <property type="project" value="TreeGrafter"/>
</dbReference>
<feature type="compositionally biased region" description="Basic and acidic residues" evidence="4">
    <location>
        <begin position="48"/>
        <end position="67"/>
    </location>
</feature>
<feature type="compositionally biased region" description="Basic and acidic residues" evidence="4">
    <location>
        <begin position="1"/>
        <end position="14"/>
    </location>
</feature>
<dbReference type="Pfam" id="PF03717">
    <property type="entry name" value="PBP_dimer"/>
    <property type="match status" value="1"/>
</dbReference>
<gene>
    <name evidence="8" type="ORF">SAMN05444365_105195</name>
</gene>
<keyword evidence="9" id="KW-1185">Reference proteome</keyword>
<name>A0A1H3Q4F7_9ACTN</name>
<dbReference type="SUPFAM" id="SSF56601">
    <property type="entry name" value="beta-lactamase/transpeptidase-like"/>
    <property type="match status" value="1"/>
</dbReference>
<evidence type="ECO:0000256" key="5">
    <source>
        <dbReference type="SAM" id="Phobius"/>
    </source>
</evidence>
<feature type="compositionally biased region" description="Low complexity" evidence="4">
    <location>
        <begin position="133"/>
        <end position="146"/>
    </location>
</feature>
<dbReference type="InterPro" id="IPR012338">
    <property type="entry name" value="Beta-lactam/transpept-like"/>
</dbReference>
<evidence type="ECO:0000256" key="2">
    <source>
        <dbReference type="ARBA" id="ARBA00007171"/>
    </source>
</evidence>
<comment type="similarity">
    <text evidence="2">Belongs to the transpeptidase family.</text>
</comment>
<dbReference type="PANTHER" id="PTHR30627">
    <property type="entry name" value="PEPTIDOGLYCAN D,D-TRANSPEPTIDASE"/>
    <property type="match status" value="1"/>
</dbReference>
<feature type="transmembrane region" description="Helical" evidence="5">
    <location>
        <begin position="173"/>
        <end position="191"/>
    </location>
</feature>
<dbReference type="STRING" id="405436.SAMN05444365_105195"/>